<dbReference type="Proteomes" id="UP000070544">
    <property type="component" value="Unassembled WGS sequence"/>
</dbReference>
<gene>
    <name evidence="2" type="ORF">M427DRAFT_312553</name>
</gene>
<evidence type="ECO:0000313" key="3">
    <source>
        <dbReference type="Proteomes" id="UP000070544"/>
    </source>
</evidence>
<dbReference type="OrthoDB" id="10518984at2759"/>
<feature type="region of interest" description="Disordered" evidence="1">
    <location>
        <begin position="610"/>
        <end position="631"/>
    </location>
</feature>
<feature type="compositionally biased region" description="Basic and acidic residues" evidence="1">
    <location>
        <begin position="545"/>
        <end position="555"/>
    </location>
</feature>
<feature type="compositionally biased region" description="Polar residues" evidence="1">
    <location>
        <begin position="23"/>
        <end position="55"/>
    </location>
</feature>
<feature type="compositionally biased region" description="Polar residues" evidence="1">
    <location>
        <begin position="66"/>
        <end position="92"/>
    </location>
</feature>
<feature type="region of interest" description="Disordered" evidence="1">
    <location>
        <begin position="326"/>
        <end position="404"/>
    </location>
</feature>
<feature type="compositionally biased region" description="Acidic residues" evidence="1">
    <location>
        <begin position="616"/>
        <end position="625"/>
    </location>
</feature>
<feature type="region of interest" description="Disordered" evidence="1">
    <location>
        <begin position="417"/>
        <end position="451"/>
    </location>
</feature>
<feature type="compositionally biased region" description="Polar residues" evidence="1">
    <location>
        <begin position="106"/>
        <end position="135"/>
    </location>
</feature>
<sequence>MRKQRVSENPALRSLRLDGPKSPISSSTDLSPHWSSGRSSDTGSTHIAHTGNTHTGGFVERKLPNRDSSASNPHPIKQLNSLPASATISNPHHSFLAGSKDDNRSVTDATSFSSAETATDNKSGLSQAPSISGTTMHGGMSFRSQATIFPVGDNTEKEATQIEANRQHLEMSGTATSPTRSASEAVTLTSLSSLHSSSPGLPALGLRKRSLGDIRSTRSETNVGEAQDSSFKPTLRVQTRSDSSEVGTGKPPLWTRPLSNFFHRLSHPNPHSGQGQSSPISPDSPRPPTKPVGSSIAFPLLANPPQVPQIRPLSPVSSTSLGFLERETSSGPLGAQPNSSSIHESSPGLPLSPKETRDQGALMRKTEESTSSTYGQSSSSPSTPDRGTDSLMSGSVRSSSLDGSDFRQSISFSGTFENEKMTGDATSVPRFRLPTKSSDENFGSSGSSPVSVDASETIDSALLSAVAWTSSAPAKSAPTSTEKSIRMAVGDDLIVHKRSMDDAASAQTIPPSTIGVVEFNASTDTEGLEDSADAVSNVPIADDPGPQRHLDDNHLDFPTVPTLRSESSSSFDVPLRIRYSDSHRSPLQTFEEERATLAMIELDRPVGLTEYADTGPDGDDEEAGEPEPGQSCDAMVFAKISAGKAIDEEKRLEEESNDDNASLAGIYDYPDNPYESLSAPFGPWRELPQHPIEALGPSYNPAGVLRQARKRFVTDLKTTKQSYRISSIKSTFSMIHKFKHNFAVRKFDEKSKDKLNKYKAIRKGDWVRYKALHAATLLAAEVHVYALHPFPDYATFLQYFSTAVRREQTAEGGRLDHRKGVYNG</sequence>
<feature type="region of interest" description="Disordered" evidence="1">
    <location>
        <begin position="215"/>
        <end position="300"/>
    </location>
</feature>
<feature type="region of interest" description="Disordered" evidence="1">
    <location>
        <begin position="1"/>
        <end position="139"/>
    </location>
</feature>
<feature type="region of interest" description="Disordered" evidence="1">
    <location>
        <begin position="541"/>
        <end position="568"/>
    </location>
</feature>
<organism evidence="2 3">
    <name type="scientific">Gonapodya prolifera (strain JEL478)</name>
    <name type="common">Monoblepharis prolifera</name>
    <dbReference type="NCBI Taxonomy" id="1344416"/>
    <lineage>
        <taxon>Eukaryota</taxon>
        <taxon>Fungi</taxon>
        <taxon>Fungi incertae sedis</taxon>
        <taxon>Chytridiomycota</taxon>
        <taxon>Chytridiomycota incertae sedis</taxon>
        <taxon>Monoblepharidomycetes</taxon>
        <taxon>Monoblepharidales</taxon>
        <taxon>Gonapodyaceae</taxon>
        <taxon>Gonapodya</taxon>
    </lineage>
</organism>
<evidence type="ECO:0000256" key="1">
    <source>
        <dbReference type="SAM" id="MobiDB-lite"/>
    </source>
</evidence>
<accession>A0A139AWN2</accession>
<feature type="compositionally biased region" description="Basic and acidic residues" evidence="1">
    <location>
        <begin position="354"/>
        <end position="368"/>
    </location>
</feature>
<dbReference type="EMBL" id="KQ965733">
    <property type="protein sequence ID" value="KXS21151.1"/>
    <property type="molecule type" value="Genomic_DNA"/>
</dbReference>
<feature type="compositionally biased region" description="Low complexity" evidence="1">
    <location>
        <begin position="369"/>
        <end position="403"/>
    </location>
</feature>
<feature type="compositionally biased region" description="Polar residues" evidence="1">
    <location>
        <begin position="219"/>
        <end position="246"/>
    </location>
</feature>
<protein>
    <submittedName>
        <fullName evidence="2">Uncharacterized protein</fullName>
    </submittedName>
</protein>
<evidence type="ECO:0000313" key="2">
    <source>
        <dbReference type="EMBL" id="KXS21151.1"/>
    </source>
</evidence>
<name>A0A139AWN2_GONPJ</name>
<dbReference type="AlphaFoldDB" id="A0A139AWN2"/>
<keyword evidence="3" id="KW-1185">Reference proteome</keyword>
<proteinExistence type="predicted"/>
<reference evidence="2 3" key="1">
    <citation type="journal article" date="2015" name="Genome Biol. Evol.">
        <title>Phylogenomic analyses indicate that early fungi evolved digesting cell walls of algal ancestors of land plants.</title>
        <authorList>
            <person name="Chang Y."/>
            <person name="Wang S."/>
            <person name="Sekimoto S."/>
            <person name="Aerts A.L."/>
            <person name="Choi C."/>
            <person name="Clum A."/>
            <person name="LaButti K.M."/>
            <person name="Lindquist E.A."/>
            <person name="Yee Ngan C."/>
            <person name="Ohm R.A."/>
            <person name="Salamov A.A."/>
            <person name="Grigoriev I.V."/>
            <person name="Spatafora J.W."/>
            <person name="Berbee M.L."/>
        </authorList>
    </citation>
    <scope>NUCLEOTIDE SEQUENCE [LARGE SCALE GENOMIC DNA]</scope>
    <source>
        <strain evidence="2 3">JEL478</strain>
    </source>
</reference>